<dbReference type="GO" id="GO:1902977">
    <property type="term" value="P:mitotic DNA replication preinitiation complex assembly"/>
    <property type="evidence" value="ECO:0007669"/>
    <property type="project" value="TreeGrafter"/>
</dbReference>
<evidence type="ECO:0000256" key="1">
    <source>
        <dbReference type="ARBA" id="ARBA00004123"/>
    </source>
</evidence>
<reference evidence="10" key="1">
    <citation type="journal article" date="2017" name="Genome Announc.">
        <title>Genome sequences of Cyberlindnera fabianii 65, Pichia kudriavzevii 129, and Saccharomyces cerevisiae 131 isolated from fermented masau fruits in Zimbabwe.</title>
        <authorList>
            <person name="van Rijswijck I.M.H."/>
            <person name="Derks M.F.L."/>
            <person name="Abee T."/>
            <person name="de Ridder D."/>
            <person name="Smid E.J."/>
        </authorList>
    </citation>
    <scope>NUCLEOTIDE SEQUENCE [LARGE SCALE GENOMIC DNA]</scope>
    <source>
        <strain evidence="10">65</strain>
    </source>
</reference>
<evidence type="ECO:0000313" key="10">
    <source>
        <dbReference type="Proteomes" id="UP000189513"/>
    </source>
</evidence>
<comment type="similarity">
    <text evidence="2 7">Belongs to the SLD2 family.</text>
</comment>
<dbReference type="PANTHER" id="PTHR28124:SF1">
    <property type="entry name" value="DNA REPLICATION REGULATOR SLD2"/>
    <property type="match status" value="1"/>
</dbReference>
<dbReference type="VEuPathDB" id="FungiDB:BON22_2945"/>
<dbReference type="FunFam" id="1.10.10.1460:FF:000001">
    <property type="entry name" value="DNA replication regulator Sld2"/>
    <property type="match status" value="1"/>
</dbReference>
<keyword evidence="6 7" id="KW-0131">Cell cycle</keyword>
<evidence type="ECO:0000313" key="9">
    <source>
        <dbReference type="EMBL" id="ONH66992.1"/>
    </source>
</evidence>
<evidence type="ECO:0000256" key="2">
    <source>
        <dbReference type="ARBA" id="ARBA00007276"/>
    </source>
</evidence>
<dbReference type="CDD" id="cd22289">
    <property type="entry name" value="RecQL4_SLD2_NTD"/>
    <property type="match status" value="1"/>
</dbReference>
<comment type="function">
    <text evidence="7">Has a role in the initiation of DNA replication. Required at S-phase checkpoint.</text>
</comment>
<dbReference type="GO" id="GO:0031261">
    <property type="term" value="C:DNA replication preinitiation complex"/>
    <property type="evidence" value="ECO:0007669"/>
    <property type="project" value="TreeGrafter"/>
</dbReference>
<dbReference type="AlphaFoldDB" id="A0A1V2L501"/>
<sequence length="413" mass="46596">MDQQALKVEIKRWEHEFREKEGRNPQKEDIKKDASIAAKYKMYNTIKMKVMKALKADTSIREPLTPTKNANHLYSTPQKSRKPTTHLNTPQQTSPPSAPSPVVKMLGPTPQLNGRVLSIFEAITANTPIKTTPTKTMPQITIEEPYYDEFQTPTKKRLDFSSFMRHDVEGSSAVNSSSPVEEPAQLPSSPAVPFTDAILSKPIFKTPQKNTAPNMIETPAYLKSSNKSHVVTASPSPLASQRIKKGLTTLIAELQDIQEDLKYGDYDEFDYLEAPSSSDSEHEETNEDDQVELIEDKGQAKWKRKKRKGPKRQHRLVHIKPLPSGEEDTAIDTEGDVKEQIKNIVQKDEIEVLESDESEEWSDDGNDYVRQKVDYSLMKGKRKPAGVSRNFKAYKLKRRGGGGGVFGKRSKGW</sequence>
<dbReference type="GO" id="GO:0003697">
    <property type="term" value="F:single-stranded DNA binding"/>
    <property type="evidence" value="ECO:0007669"/>
    <property type="project" value="TreeGrafter"/>
</dbReference>
<dbReference type="PANTHER" id="PTHR28124">
    <property type="entry name" value="DNA REPLICATION REGULATOR SLD2"/>
    <property type="match status" value="1"/>
</dbReference>
<evidence type="ECO:0000256" key="8">
    <source>
        <dbReference type="SAM" id="MobiDB-lite"/>
    </source>
</evidence>
<dbReference type="Proteomes" id="UP000189513">
    <property type="component" value="Unassembled WGS sequence"/>
</dbReference>
<feature type="region of interest" description="Disordered" evidence="8">
    <location>
        <begin position="272"/>
        <end position="314"/>
    </location>
</feature>
<dbReference type="GO" id="GO:0006270">
    <property type="term" value="P:DNA replication initiation"/>
    <property type="evidence" value="ECO:0007669"/>
    <property type="project" value="UniProtKB-UniRule"/>
</dbReference>
<dbReference type="InterPro" id="IPR021110">
    <property type="entry name" value="DNA_rep_checkpnt_protein"/>
</dbReference>
<comment type="caution">
    <text evidence="9">The sequence shown here is derived from an EMBL/GenBank/DDBJ whole genome shotgun (WGS) entry which is preliminary data.</text>
</comment>
<feature type="compositionally biased region" description="Acidic residues" evidence="8">
    <location>
        <begin position="281"/>
        <end position="293"/>
    </location>
</feature>
<comment type="subcellular location">
    <subcellularLocation>
        <location evidence="1 7">Nucleus</location>
    </subcellularLocation>
</comment>
<keyword evidence="10" id="KW-1185">Reference proteome</keyword>
<dbReference type="Pfam" id="PF11719">
    <property type="entry name" value="Drc1-Sld2"/>
    <property type="match status" value="1"/>
</dbReference>
<accession>A0A1V2L501</accession>
<name>A0A1V2L501_CYBFA</name>
<feature type="region of interest" description="Disordered" evidence="8">
    <location>
        <begin position="170"/>
        <end position="191"/>
    </location>
</feature>
<evidence type="ECO:0000256" key="7">
    <source>
        <dbReference type="RuleBase" id="RU367067"/>
    </source>
</evidence>
<gene>
    <name evidence="9" type="ORF">BON22_2945</name>
</gene>
<evidence type="ECO:0000256" key="3">
    <source>
        <dbReference type="ARBA" id="ARBA00018363"/>
    </source>
</evidence>
<dbReference type="OMA" id="WEHEFSH"/>
<feature type="compositionally biased region" description="Basic residues" evidence="8">
    <location>
        <begin position="300"/>
        <end position="314"/>
    </location>
</feature>
<feature type="region of interest" description="Disordered" evidence="8">
    <location>
        <begin position="62"/>
        <end position="108"/>
    </location>
</feature>
<dbReference type="Gene3D" id="1.10.10.1460">
    <property type="match status" value="1"/>
</dbReference>
<protein>
    <recommendedName>
        <fullName evidence="3 7">DNA replication regulator SLD2</fullName>
    </recommendedName>
</protein>
<keyword evidence="4 7" id="KW-0235">DNA replication</keyword>
<keyword evidence="5 7" id="KW-0539">Nucleus</keyword>
<dbReference type="GO" id="GO:0000727">
    <property type="term" value="P:double-strand break repair via break-induced replication"/>
    <property type="evidence" value="ECO:0007669"/>
    <property type="project" value="TreeGrafter"/>
</dbReference>
<organism evidence="9 10">
    <name type="scientific">Cyberlindnera fabianii</name>
    <name type="common">Yeast</name>
    <name type="synonym">Hansenula fabianii</name>
    <dbReference type="NCBI Taxonomy" id="36022"/>
    <lineage>
        <taxon>Eukaryota</taxon>
        <taxon>Fungi</taxon>
        <taxon>Dikarya</taxon>
        <taxon>Ascomycota</taxon>
        <taxon>Saccharomycotina</taxon>
        <taxon>Saccharomycetes</taxon>
        <taxon>Phaffomycetales</taxon>
        <taxon>Phaffomycetaceae</taxon>
        <taxon>Cyberlindnera</taxon>
    </lineage>
</organism>
<evidence type="ECO:0000256" key="4">
    <source>
        <dbReference type="ARBA" id="ARBA00022705"/>
    </source>
</evidence>
<dbReference type="InterPro" id="IPR040203">
    <property type="entry name" value="Sld2"/>
</dbReference>
<evidence type="ECO:0000256" key="6">
    <source>
        <dbReference type="ARBA" id="ARBA00023306"/>
    </source>
</evidence>
<proteinExistence type="inferred from homology"/>
<feature type="compositionally biased region" description="Polar residues" evidence="8">
    <location>
        <begin position="66"/>
        <end position="78"/>
    </location>
</feature>
<dbReference type="EMBL" id="MPUK01000005">
    <property type="protein sequence ID" value="ONH66992.1"/>
    <property type="molecule type" value="Genomic_DNA"/>
</dbReference>
<evidence type="ECO:0000256" key="5">
    <source>
        <dbReference type="ARBA" id="ARBA00023242"/>
    </source>
</evidence>
<dbReference type="GO" id="GO:0003688">
    <property type="term" value="F:DNA replication origin binding"/>
    <property type="evidence" value="ECO:0007669"/>
    <property type="project" value="TreeGrafter"/>
</dbReference>